<proteinExistence type="predicted"/>
<accession>A0A7K3LID9</accession>
<dbReference type="InterPro" id="IPR036627">
    <property type="entry name" value="CobW-likC_sf"/>
</dbReference>
<evidence type="ECO:0000256" key="2">
    <source>
        <dbReference type="ARBA" id="ARBA00023186"/>
    </source>
</evidence>
<dbReference type="AlphaFoldDB" id="A0A7K3LID9"/>
<dbReference type="InterPro" id="IPR011629">
    <property type="entry name" value="CobW-like_C"/>
</dbReference>
<dbReference type="SMART" id="SM00833">
    <property type="entry name" value="CobW_C"/>
    <property type="match status" value="1"/>
</dbReference>
<feature type="non-terminal residue" evidence="4">
    <location>
        <position position="1"/>
    </location>
</feature>
<dbReference type="RefSeq" id="WP_162128723.1">
    <property type="nucleotide sequence ID" value="NZ_JAADZU010000001.1"/>
</dbReference>
<feature type="domain" description="CobW C-terminal" evidence="3">
    <location>
        <begin position="13"/>
        <end position="103"/>
    </location>
</feature>
<reference evidence="4 5" key="1">
    <citation type="submission" date="2020-01" db="EMBL/GenBank/DDBJ databases">
        <title>Investigation of new actinobacteria for the biodesulphurisation of diesel fuel.</title>
        <authorList>
            <person name="Athi Narayanan S.M."/>
        </authorList>
    </citation>
    <scope>NUCLEOTIDE SEQUENCE [LARGE SCALE GENOMIC DNA]</scope>
    <source>
        <strain evidence="4 5">213E</strain>
    </source>
</reference>
<comment type="caution">
    <text evidence="4">The sequence shown here is derived from an EMBL/GenBank/DDBJ whole genome shotgun (WGS) entry which is preliminary data.</text>
</comment>
<evidence type="ECO:0000313" key="4">
    <source>
        <dbReference type="EMBL" id="NDK87970.1"/>
    </source>
</evidence>
<dbReference type="Pfam" id="PF07683">
    <property type="entry name" value="CobW_C"/>
    <property type="match status" value="1"/>
</dbReference>
<dbReference type="SUPFAM" id="SSF90002">
    <property type="entry name" value="Hypothetical protein YjiA, C-terminal domain"/>
    <property type="match status" value="1"/>
</dbReference>
<dbReference type="Gene3D" id="3.30.1220.10">
    <property type="entry name" value="CobW-like, C-terminal domain"/>
    <property type="match status" value="1"/>
</dbReference>
<evidence type="ECO:0000313" key="5">
    <source>
        <dbReference type="Proteomes" id="UP000466307"/>
    </source>
</evidence>
<evidence type="ECO:0000256" key="1">
    <source>
        <dbReference type="ARBA" id="ARBA00022741"/>
    </source>
</evidence>
<protein>
    <submittedName>
        <fullName evidence="4">GTP-binding protein</fullName>
    </submittedName>
</protein>
<keyword evidence="2" id="KW-0143">Chaperone</keyword>
<keyword evidence="5" id="KW-1185">Reference proteome</keyword>
<keyword evidence="1" id="KW-0547">Nucleotide-binding</keyword>
<gene>
    <name evidence="4" type="ORF">GYA93_00005</name>
</gene>
<dbReference type="Proteomes" id="UP000466307">
    <property type="component" value="Unassembled WGS sequence"/>
</dbReference>
<dbReference type="EMBL" id="JAADZU010000001">
    <property type="protein sequence ID" value="NDK87970.1"/>
    <property type="molecule type" value="Genomic_DNA"/>
</dbReference>
<organism evidence="4 5">
    <name type="scientific">Gordonia desulfuricans</name>
    <dbReference type="NCBI Taxonomy" id="89051"/>
    <lineage>
        <taxon>Bacteria</taxon>
        <taxon>Bacillati</taxon>
        <taxon>Actinomycetota</taxon>
        <taxon>Actinomycetes</taxon>
        <taxon>Mycobacteriales</taxon>
        <taxon>Gordoniaceae</taxon>
        <taxon>Gordonia</taxon>
    </lineage>
</organism>
<sequence length="125" mass="13528">VGELGHAHLHDAFESVEFCTPEAMDPRALASFLTRPPAGIYRIKGVVWFDLPGHRQRHVVHAVGGFVDVSRDSWHGQDRQTALVAIGTGIDRDEVCAQLAAASATTATADDEHGILHITRFLPPA</sequence>
<evidence type="ECO:0000259" key="3">
    <source>
        <dbReference type="SMART" id="SM00833"/>
    </source>
</evidence>
<name>A0A7K3LID9_9ACTN</name>
<dbReference type="GO" id="GO:0000166">
    <property type="term" value="F:nucleotide binding"/>
    <property type="evidence" value="ECO:0007669"/>
    <property type="project" value="UniProtKB-KW"/>
</dbReference>